<dbReference type="SUPFAM" id="SSF53474">
    <property type="entry name" value="alpha/beta-Hydrolases"/>
    <property type="match status" value="1"/>
</dbReference>
<dbReference type="AlphaFoldDB" id="A0A2T2WRC7"/>
<gene>
    <name evidence="1" type="ORF">C7B43_18175</name>
</gene>
<name>A0A2T2WRC7_9FIRM</name>
<evidence type="ECO:0000313" key="2">
    <source>
        <dbReference type="Proteomes" id="UP000242699"/>
    </source>
</evidence>
<dbReference type="Proteomes" id="UP000242699">
    <property type="component" value="Unassembled WGS sequence"/>
</dbReference>
<proteinExistence type="predicted"/>
<evidence type="ECO:0000313" key="1">
    <source>
        <dbReference type="EMBL" id="PSR24789.1"/>
    </source>
</evidence>
<dbReference type="InterPro" id="IPR029058">
    <property type="entry name" value="AB_hydrolase_fold"/>
</dbReference>
<dbReference type="EMBL" id="PXYT01000067">
    <property type="protein sequence ID" value="PSR24789.1"/>
    <property type="molecule type" value="Genomic_DNA"/>
</dbReference>
<comment type="caution">
    <text evidence="1">The sequence shown here is derived from an EMBL/GenBank/DDBJ whole genome shotgun (WGS) entry which is preliminary data.</text>
</comment>
<sequence length="228" mass="25552">MRDSATQKQSILVISDFPDVVQGDLATQLGLDGTDGVDAEIRTLRLGEMEGNASSDIFYAGYVKALTGARQQAGEWLLSVDQAWLVGFGLGGLVALWAAADNRDAPIRGVAVIGGTPNFEFLKGRHPYYDWPADHVKKTLLDWDVSYKVPRIGNRAVLLLHGDDDREIGTNWIEEFFLLATGVSRWPDNWEYHRIHGLGHQWDPRTPAVDEARQYLLTFRQKIFLDVT</sequence>
<accession>A0A2T2WRC7</accession>
<organism evidence="1 2">
    <name type="scientific">Sulfobacillus benefaciens</name>
    <dbReference type="NCBI Taxonomy" id="453960"/>
    <lineage>
        <taxon>Bacteria</taxon>
        <taxon>Bacillati</taxon>
        <taxon>Bacillota</taxon>
        <taxon>Clostridia</taxon>
        <taxon>Eubacteriales</taxon>
        <taxon>Clostridiales Family XVII. Incertae Sedis</taxon>
        <taxon>Sulfobacillus</taxon>
    </lineage>
</organism>
<dbReference type="Gene3D" id="3.40.50.1820">
    <property type="entry name" value="alpha/beta hydrolase"/>
    <property type="match status" value="1"/>
</dbReference>
<reference evidence="1 2" key="1">
    <citation type="journal article" date="2014" name="BMC Genomics">
        <title>Comparison of environmental and isolate Sulfobacillus genomes reveals diverse carbon, sulfur, nitrogen, and hydrogen metabolisms.</title>
        <authorList>
            <person name="Justice N.B."/>
            <person name="Norman A."/>
            <person name="Brown C.T."/>
            <person name="Singh A."/>
            <person name="Thomas B.C."/>
            <person name="Banfield J.F."/>
        </authorList>
    </citation>
    <scope>NUCLEOTIDE SEQUENCE [LARGE SCALE GENOMIC DNA]</scope>
    <source>
        <strain evidence="1">AMDSBA1</strain>
    </source>
</reference>
<evidence type="ECO:0008006" key="3">
    <source>
        <dbReference type="Google" id="ProtNLM"/>
    </source>
</evidence>
<protein>
    <recommendedName>
        <fullName evidence="3">Peptidase S9 prolyl oligopeptidase catalytic domain-containing protein</fullName>
    </recommendedName>
</protein>